<evidence type="ECO:0000313" key="4">
    <source>
        <dbReference type="Proteomes" id="UP001293593"/>
    </source>
</evidence>
<dbReference type="PANTHER" id="PTHR36369:SF1">
    <property type="entry name" value="TRANSMEMBRANE PROTEIN"/>
    <property type="match status" value="1"/>
</dbReference>
<dbReference type="Proteomes" id="UP001293593">
    <property type="component" value="Unassembled WGS sequence"/>
</dbReference>
<dbReference type="PANTHER" id="PTHR36369">
    <property type="entry name" value="TRANSMEMBRANE PROTEIN"/>
    <property type="match status" value="1"/>
</dbReference>
<sequence>MNALHSPLDALAFDYATFGFFTLVNNHWTWFALLTAAFSLWKIRAKPHSPPPPTPPPPPSTDKKLDGCPSTGDEPPVGKIFLYETPTGTSADVFSAGDGLIKGKFTVYYEEDRECEPYEEVTEAEAETAAFCHGGCGCKSEWSEKWDKMLEFRMGVKGWYMNQDLTDLNGNVVRFWD</sequence>
<accession>A0AAE1K5C1</accession>
<keyword evidence="2" id="KW-0812">Transmembrane</keyword>
<dbReference type="AlphaFoldDB" id="A0AAE1K5C1"/>
<reference evidence="3" key="1">
    <citation type="submission" date="2023-10" db="EMBL/GenBank/DDBJ databases">
        <title>Chromosome-level genome of the transformable northern wattle, Acacia crassicarpa.</title>
        <authorList>
            <person name="Massaro I."/>
            <person name="Sinha N.R."/>
            <person name="Poethig S."/>
            <person name="Leichty A.R."/>
        </authorList>
    </citation>
    <scope>NUCLEOTIDE SEQUENCE</scope>
    <source>
        <strain evidence="3">Acra3RX</strain>
        <tissue evidence="3">Leaf</tissue>
    </source>
</reference>
<organism evidence="3 4">
    <name type="scientific">Acacia crassicarpa</name>
    <name type="common">northern wattle</name>
    <dbReference type="NCBI Taxonomy" id="499986"/>
    <lineage>
        <taxon>Eukaryota</taxon>
        <taxon>Viridiplantae</taxon>
        <taxon>Streptophyta</taxon>
        <taxon>Embryophyta</taxon>
        <taxon>Tracheophyta</taxon>
        <taxon>Spermatophyta</taxon>
        <taxon>Magnoliopsida</taxon>
        <taxon>eudicotyledons</taxon>
        <taxon>Gunneridae</taxon>
        <taxon>Pentapetalae</taxon>
        <taxon>rosids</taxon>
        <taxon>fabids</taxon>
        <taxon>Fabales</taxon>
        <taxon>Fabaceae</taxon>
        <taxon>Caesalpinioideae</taxon>
        <taxon>mimosoid clade</taxon>
        <taxon>Acacieae</taxon>
        <taxon>Acacia</taxon>
    </lineage>
</organism>
<keyword evidence="2" id="KW-0472">Membrane</keyword>
<gene>
    <name evidence="3" type="ORF">QN277_027032</name>
</gene>
<feature type="compositionally biased region" description="Pro residues" evidence="1">
    <location>
        <begin position="48"/>
        <end position="60"/>
    </location>
</feature>
<keyword evidence="2" id="KW-1133">Transmembrane helix</keyword>
<keyword evidence="4" id="KW-1185">Reference proteome</keyword>
<name>A0AAE1K5C1_9FABA</name>
<proteinExistence type="predicted"/>
<protein>
    <submittedName>
        <fullName evidence="3">Uncharacterized protein</fullName>
    </submittedName>
</protein>
<evidence type="ECO:0000313" key="3">
    <source>
        <dbReference type="EMBL" id="KAK4266059.1"/>
    </source>
</evidence>
<comment type="caution">
    <text evidence="3">The sequence shown here is derived from an EMBL/GenBank/DDBJ whole genome shotgun (WGS) entry which is preliminary data.</text>
</comment>
<feature type="region of interest" description="Disordered" evidence="1">
    <location>
        <begin position="47"/>
        <end position="71"/>
    </location>
</feature>
<feature type="transmembrane region" description="Helical" evidence="2">
    <location>
        <begin position="20"/>
        <end position="41"/>
    </location>
</feature>
<dbReference type="EMBL" id="JAWXYG010000008">
    <property type="protein sequence ID" value="KAK4266059.1"/>
    <property type="molecule type" value="Genomic_DNA"/>
</dbReference>
<evidence type="ECO:0000256" key="2">
    <source>
        <dbReference type="SAM" id="Phobius"/>
    </source>
</evidence>
<evidence type="ECO:0000256" key="1">
    <source>
        <dbReference type="SAM" id="MobiDB-lite"/>
    </source>
</evidence>